<evidence type="ECO:0000313" key="12">
    <source>
        <dbReference type="RefSeq" id="XP_023575915.1"/>
    </source>
</evidence>
<feature type="region of interest" description="Disordered" evidence="10">
    <location>
        <begin position="643"/>
        <end position="675"/>
    </location>
</feature>
<feature type="compositionally biased region" description="Acidic residues" evidence="10">
    <location>
        <begin position="666"/>
        <end position="675"/>
    </location>
</feature>
<keyword evidence="7" id="KW-0966">Cell projection</keyword>
<evidence type="ECO:0000256" key="3">
    <source>
        <dbReference type="ARBA" id="ARBA00010767"/>
    </source>
</evidence>
<dbReference type="PANTHER" id="PTHR16299:SF2">
    <property type="entry name" value="CENTROSOMAL PROTEIN KIZUNA"/>
    <property type="match status" value="1"/>
</dbReference>
<feature type="compositionally biased region" description="Basic and acidic residues" evidence="10">
    <location>
        <begin position="332"/>
        <end position="344"/>
    </location>
</feature>
<feature type="compositionally biased region" description="Basic and acidic residues" evidence="10">
    <location>
        <begin position="259"/>
        <end position="273"/>
    </location>
</feature>
<reference evidence="12" key="1">
    <citation type="submission" date="2025-08" db="UniProtKB">
        <authorList>
            <consortium name="RefSeq"/>
        </authorList>
    </citation>
    <scope>IDENTIFICATION</scope>
</reference>
<evidence type="ECO:0000256" key="10">
    <source>
        <dbReference type="SAM" id="MobiDB-lite"/>
    </source>
</evidence>
<dbReference type="PANTHER" id="PTHR16299">
    <property type="entry name" value="CENTROSOMAL PROTEIN KIZUNA"/>
    <property type="match status" value="1"/>
</dbReference>
<dbReference type="GO" id="GO:0007051">
    <property type="term" value="P:spindle organization"/>
    <property type="evidence" value="ECO:0007669"/>
    <property type="project" value="InterPro"/>
</dbReference>
<dbReference type="CTD" id="55857"/>
<feature type="compositionally biased region" description="Low complexity" evidence="10">
    <location>
        <begin position="374"/>
        <end position="387"/>
    </location>
</feature>
<feature type="compositionally biased region" description="Basic and acidic residues" evidence="10">
    <location>
        <begin position="287"/>
        <end position="312"/>
    </location>
</feature>
<protein>
    <recommendedName>
        <fullName evidence="4">Centrosomal protein kizuna</fullName>
    </recommendedName>
    <alternativeName>
        <fullName evidence="9">Polo-like kinase 1 substrate 1</fullName>
    </alternativeName>
</protein>
<sequence>MRRAPAVSALLPSPEYYERIERLQQGLRDSEKKRLDLEKKLYEYNQSDIYRVKLKYIKLKKYLKEICESEKRAHTRNQQYLKQFKHVEAHIGHLTTSTEKLQELKIEYETQIKKIQLLSKDSLGMKGELKDEGKEKVAVPARMNSVSMSTGLYQPATIFMGRQMSALSSIGDFSTEQESAQPTKNFSIPDPHSHRQTAPSSRVTDSYVVQTPSDTQCLTKSDKVDGETSLQIGEKTPVTARAPSEEEQTHCLEIGSSPRHRESNLSEGRKSAELRSSPQQRLNPENRTSDLKCDSCSRSEGSEEGRLTQEHIEVEEESANLPVSALSVSKHCASENKRSPEIHSEGAASPGHLTPGDPEPHRSLEHMQEEQEEGSASSSSSSLTVSISEDDLILQSPEPRLHVGTQMEGEAGRQPFTLIHAEQERDVHTARKSDGVLQTLSSPDSKKASCASSPRQSEQASGLGFLSTPSSKPATSLKECDQPLHQETAAALSKGITAACEASSATHSDESLCSMPSILQEGPGIKDTKPAFRLSSVHMRDQEEDESEQESMSSKVPVTETKAYQLLKKSTLQEHPNQMGDRCRGTHAMVTRLSGLNAGSSALQMKAVHEVASEASFSSCKGSPLSRHEDKKKFMTHLKSSAFWGESDDSNSEIEAALRPRSQDAASDDFDDFYN</sequence>
<evidence type="ECO:0000256" key="8">
    <source>
        <dbReference type="ARBA" id="ARBA00024919"/>
    </source>
</evidence>
<dbReference type="OrthoDB" id="8015657at2759"/>
<comment type="similarity">
    <text evidence="3">Belongs to the kizuna family.</text>
</comment>
<dbReference type="GeneID" id="101567902"/>
<evidence type="ECO:0000256" key="9">
    <source>
        <dbReference type="ARBA" id="ARBA00031153"/>
    </source>
</evidence>
<proteinExistence type="inferred from homology"/>
<keyword evidence="5" id="KW-0963">Cytoplasm</keyword>
<organism evidence="11 12">
    <name type="scientific">Octodon degus</name>
    <name type="common">Degu</name>
    <name type="synonym">Sciurus degus</name>
    <dbReference type="NCBI Taxonomy" id="10160"/>
    <lineage>
        <taxon>Eukaryota</taxon>
        <taxon>Metazoa</taxon>
        <taxon>Chordata</taxon>
        <taxon>Craniata</taxon>
        <taxon>Vertebrata</taxon>
        <taxon>Euteleostomi</taxon>
        <taxon>Mammalia</taxon>
        <taxon>Eutheria</taxon>
        <taxon>Euarchontoglires</taxon>
        <taxon>Glires</taxon>
        <taxon>Rodentia</taxon>
        <taxon>Hystricomorpha</taxon>
        <taxon>Octodontidae</taxon>
        <taxon>Octodon</taxon>
    </lineage>
</organism>
<dbReference type="Proteomes" id="UP000515203">
    <property type="component" value="Unplaced"/>
</dbReference>
<feature type="compositionally biased region" description="Polar residues" evidence="10">
    <location>
        <begin position="450"/>
        <end position="460"/>
    </location>
</feature>
<evidence type="ECO:0000256" key="1">
    <source>
        <dbReference type="ARBA" id="ARBA00004120"/>
    </source>
</evidence>
<keyword evidence="11" id="KW-1185">Reference proteome</keyword>
<dbReference type="InParanoid" id="A0A6P6EUB0"/>
<dbReference type="FunCoup" id="A0A6P6EUB0">
    <property type="interactions" value="787"/>
</dbReference>
<gene>
    <name evidence="12" type="primary">Kiz</name>
</gene>
<keyword evidence="6" id="KW-0206">Cytoskeleton</keyword>
<evidence type="ECO:0000256" key="6">
    <source>
        <dbReference type="ARBA" id="ARBA00023212"/>
    </source>
</evidence>
<evidence type="ECO:0000256" key="2">
    <source>
        <dbReference type="ARBA" id="ARBA00004300"/>
    </source>
</evidence>
<dbReference type="InterPro" id="IPR026742">
    <property type="entry name" value="Centrosomal_kizuma"/>
</dbReference>
<comment type="function">
    <text evidence="8">Centrosomal protein required for establishing a robust mitotic centrosome architecture that can endure the forces that converge on the centrosomes during spindle formation. Required for stabilizing the expanded pericentriolar material around the centriole.</text>
</comment>
<feature type="compositionally biased region" description="Basic and acidic residues" evidence="10">
    <location>
        <begin position="358"/>
        <end position="369"/>
    </location>
</feature>
<dbReference type="AlphaFoldDB" id="A0A6P6EUB0"/>
<feature type="compositionally biased region" description="Polar residues" evidence="10">
    <location>
        <begin position="196"/>
        <end position="219"/>
    </location>
</feature>
<name>A0A6P6EUB0_OCTDE</name>
<comment type="subcellular location">
    <subcellularLocation>
        <location evidence="1">Cytoplasm</location>
        <location evidence="1">Cytoskeleton</location>
        <location evidence="1">Cilium basal body</location>
    </subcellularLocation>
    <subcellularLocation>
        <location evidence="2">Cytoplasm</location>
        <location evidence="2">Cytoskeleton</location>
        <location evidence="2">Microtubule organizing center</location>
        <location evidence="2">Centrosome</location>
    </subcellularLocation>
</comment>
<evidence type="ECO:0000256" key="5">
    <source>
        <dbReference type="ARBA" id="ARBA00022490"/>
    </source>
</evidence>
<feature type="compositionally biased region" description="Polar residues" evidence="10">
    <location>
        <begin position="274"/>
        <end position="286"/>
    </location>
</feature>
<feature type="compositionally biased region" description="Polar residues" evidence="10">
    <location>
        <begin position="171"/>
        <end position="186"/>
    </location>
</feature>
<evidence type="ECO:0000256" key="7">
    <source>
        <dbReference type="ARBA" id="ARBA00023273"/>
    </source>
</evidence>
<dbReference type="GO" id="GO:0005813">
    <property type="term" value="C:centrosome"/>
    <property type="evidence" value="ECO:0007669"/>
    <property type="project" value="UniProtKB-SubCell"/>
</dbReference>
<dbReference type="RefSeq" id="XP_023575915.1">
    <property type="nucleotide sequence ID" value="XM_023720147.1"/>
</dbReference>
<evidence type="ECO:0000256" key="4">
    <source>
        <dbReference type="ARBA" id="ARBA00013872"/>
    </source>
</evidence>
<evidence type="ECO:0000313" key="11">
    <source>
        <dbReference type="Proteomes" id="UP000515203"/>
    </source>
</evidence>
<feature type="compositionally biased region" description="Basic and acidic residues" evidence="10">
    <location>
        <begin position="421"/>
        <end position="434"/>
    </location>
</feature>
<feature type="region of interest" description="Disordered" evidence="10">
    <location>
        <begin position="171"/>
        <end position="482"/>
    </location>
</feature>
<accession>A0A6P6EUB0</accession>